<dbReference type="Proteomes" id="UP000659061">
    <property type="component" value="Unassembled WGS sequence"/>
</dbReference>
<keyword evidence="5" id="KW-0378">Hydrolase</keyword>
<dbReference type="GO" id="GO:0008168">
    <property type="term" value="F:methyltransferase activity"/>
    <property type="evidence" value="ECO:0007669"/>
    <property type="project" value="UniProtKB-KW"/>
</dbReference>
<dbReference type="EMBL" id="JACBZN010000001">
    <property type="protein sequence ID" value="NYI37786.1"/>
    <property type="molecule type" value="Genomic_DNA"/>
</dbReference>
<evidence type="ECO:0000313" key="3">
    <source>
        <dbReference type="EMBL" id="MBD1270399.1"/>
    </source>
</evidence>
<dbReference type="EMBL" id="JACWMT010000002">
    <property type="protein sequence ID" value="MBD1270399.1"/>
    <property type="molecule type" value="Genomic_DNA"/>
</dbReference>
<reference evidence="4" key="2">
    <citation type="submission" date="2020-09" db="EMBL/GenBank/DDBJ databases">
        <title>Novel species in genus Aeromicrobium.</title>
        <authorList>
            <person name="Zhang G."/>
        </authorList>
    </citation>
    <scope>NUCLEOTIDE SEQUENCE</scope>
    <source>
        <strain evidence="4">SSW1-57</strain>
    </source>
</reference>
<keyword evidence="1" id="KW-0472">Membrane</keyword>
<dbReference type="InterPro" id="IPR000045">
    <property type="entry name" value="Prepilin_IV_endopep_pep"/>
</dbReference>
<evidence type="ECO:0000259" key="2">
    <source>
        <dbReference type="Pfam" id="PF01478"/>
    </source>
</evidence>
<dbReference type="EC" id="2.1.1.-" evidence="5"/>
<dbReference type="Gene3D" id="1.20.120.1220">
    <property type="match status" value="1"/>
</dbReference>
<keyword evidence="1" id="KW-0812">Transmembrane</keyword>
<dbReference type="GO" id="GO:0004190">
    <property type="term" value="F:aspartic-type endopeptidase activity"/>
    <property type="evidence" value="ECO:0007669"/>
    <property type="project" value="UniProtKB-EC"/>
</dbReference>
<dbReference type="AlphaFoldDB" id="A0A8I0FVM1"/>
<keyword evidence="1" id="KW-1133">Transmembrane helix</keyword>
<feature type="domain" description="Prepilin type IV endopeptidase peptidase" evidence="2">
    <location>
        <begin position="91"/>
        <end position="192"/>
    </location>
</feature>
<feature type="transmembrane region" description="Helical" evidence="1">
    <location>
        <begin position="51"/>
        <end position="70"/>
    </location>
</feature>
<feature type="transmembrane region" description="Helical" evidence="1">
    <location>
        <begin position="101"/>
        <end position="124"/>
    </location>
</feature>
<feature type="transmembrane region" description="Helical" evidence="1">
    <location>
        <begin position="77"/>
        <end position="95"/>
    </location>
</feature>
<keyword evidence="5" id="KW-0808">Transferase</keyword>
<proteinExistence type="predicted"/>
<dbReference type="GO" id="GO:0016020">
    <property type="term" value="C:membrane"/>
    <property type="evidence" value="ECO:0007669"/>
    <property type="project" value="InterPro"/>
</dbReference>
<dbReference type="RefSeq" id="WP_179424262.1">
    <property type="nucleotide sequence ID" value="NZ_BAAAMP010000003.1"/>
</dbReference>
<protein>
    <submittedName>
        <fullName evidence="4 5">Prepilin peptidase</fullName>
        <ecNumber evidence="5">2.1.1.-</ecNumber>
        <ecNumber evidence="5">3.4.23.43</ecNumber>
    </submittedName>
</protein>
<gene>
    <name evidence="5" type="ORF">BJ975_001161</name>
    <name evidence="3" type="ORF">IDH50_09180</name>
    <name evidence="4" type="ORF">IDH50_14580</name>
</gene>
<dbReference type="Proteomes" id="UP000587211">
    <property type="component" value="Unassembled WGS sequence"/>
</dbReference>
<dbReference type="Pfam" id="PF01478">
    <property type="entry name" value="Peptidase_A24"/>
    <property type="match status" value="1"/>
</dbReference>
<evidence type="ECO:0000313" key="4">
    <source>
        <dbReference type="EMBL" id="MBD1271469.1"/>
    </source>
</evidence>
<sequence>MPLPVASVVAILLAGLLAALSPRMLARLPEPTGEPEPDMPPKIPYAELAGARWLGLWLALPAMVLAGVAAATISEPALLPVWVPIAAATPVLAWVDWKVHLLPYLIVAPLYVVTWLLTGLGALLMRDASVLLGALIGNVLVFGFYFVLALIGPMGYGDVRLSAVVGVGLGPLGLVATYYGVFFGLCIGAVVGLVLVRGRLGRNIPIAFGPYLLLGAFAAVWV</sequence>
<evidence type="ECO:0000313" key="5">
    <source>
        <dbReference type="EMBL" id="NYI37786.1"/>
    </source>
</evidence>
<dbReference type="GO" id="GO:0032259">
    <property type="term" value="P:methylation"/>
    <property type="evidence" value="ECO:0007669"/>
    <property type="project" value="UniProtKB-KW"/>
</dbReference>
<feature type="transmembrane region" description="Helical" evidence="1">
    <location>
        <begin position="203"/>
        <end position="221"/>
    </location>
</feature>
<evidence type="ECO:0000313" key="6">
    <source>
        <dbReference type="Proteomes" id="UP000587211"/>
    </source>
</evidence>
<keyword evidence="6" id="KW-1185">Reference proteome</keyword>
<dbReference type="EMBL" id="JACWMT010000003">
    <property type="protein sequence ID" value="MBD1271469.1"/>
    <property type="molecule type" value="Genomic_DNA"/>
</dbReference>
<accession>A0A8I0FVM1</accession>
<evidence type="ECO:0000256" key="1">
    <source>
        <dbReference type="SAM" id="Phobius"/>
    </source>
</evidence>
<feature type="transmembrane region" description="Helical" evidence="1">
    <location>
        <begin position="176"/>
        <end position="196"/>
    </location>
</feature>
<reference evidence="5 6" key="1">
    <citation type="submission" date="2020-07" db="EMBL/GenBank/DDBJ databases">
        <title>Sequencing the genomes of 1000 actinobacteria strains.</title>
        <authorList>
            <person name="Klenk H.-P."/>
        </authorList>
    </citation>
    <scope>NUCLEOTIDE SEQUENCE [LARGE SCALE GENOMIC DNA]</scope>
    <source>
        <strain evidence="5 6">DSM 19087</strain>
    </source>
</reference>
<evidence type="ECO:0000313" key="7">
    <source>
        <dbReference type="Proteomes" id="UP000659061"/>
    </source>
</evidence>
<name>A0A8I0FVM1_9ACTN</name>
<comment type="caution">
    <text evidence="4">The sequence shown here is derived from an EMBL/GenBank/DDBJ whole genome shotgun (WGS) entry which is preliminary data.</text>
</comment>
<feature type="transmembrane region" description="Helical" evidence="1">
    <location>
        <begin position="131"/>
        <end position="156"/>
    </location>
</feature>
<dbReference type="EC" id="3.4.23.43" evidence="5"/>
<keyword evidence="5" id="KW-0489">Methyltransferase</keyword>
<organism evidence="4 7">
    <name type="scientific">Aeromicrobium tamlense</name>
    <dbReference type="NCBI Taxonomy" id="375541"/>
    <lineage>
        <taxon>Bacteria</taxon>
        <taxon>Bacillati</taxon>
        <taxon>Actinomycetota</taxon>
        <taxon>Actinomycetes</taxon>
        <taxon>Propionibacteriales</taxon>
        <taxon>Nocardioidaceae</taxon>
        <taxon>Aeromicrobium</taxon>
    </lineage>
</organism>